<keyword evidence="3" id="KW-1185">Reference proteome</keyword>
<evidence type="ECO:0000313" key="2">
    <source>
        <dbReference type="EMBL" id="OUM71644.1"/>
    </source>
</evidence>
<accession>A0A1Y3P4D2</accession>
<name>A0A1Y3P4D2_9PSED</name>
<sequence length="126" mass="13119">MVRSGIAAGSNALKTCLLISGGSAVALLAFAGSAWSALTQAGLTTLGQILTRLAIAILLTGGASCITYLCQYFFAERLAWHSRAGDICQWIASGLVVGAYGFVGWALMSAGDIMSMFKTVKVFPIH</sequence>
<feature type="transmembrane region" description="Helical" evidence="1">
    <location>
        <begin position="87"/>
        <end position="108"/>
    </location>
</feature>
<evidence type="ECO:0000313" key="3">
    <source>
        <dbReference type="Proteomes" id="UP000195440"/>
    </source>
</evidence>
<dbReference type="AlphaFoldDB" id="A0A1Y3P4D2"/>
<dbReference type="Proteomes" id="UP000195440">
    <property type="component" value="Unassembled WGS sequence"/>
</dbReference>
<evidence type="ECO:0000256" key="1">
    <source>
        <dbReference type="SAM" id="Phobius"/>
    </source>
</evidence>
<organism evidence="2 3">
    <name type="scientific">Pseudomonas caspiana</name>
    <dbReference type="NCBI Taxonomy" id="1451454"/>
    <lineage>
        <taxon>Bacteria</taxon>
        <taxon>Pseudomonadati</taxon>
        <taxon>Pseudomonadota</taxon>
        <taxon>Gammaproteobacteria</taxon>
        <taxon>Pseudomonadales</taxon>
        <taxon>Pseudomonadaceae</taxon>
        <taxon>Pseudomonas</taxon>
    </lineage>
</organism>
<dbReference type="EMBL" id="LOHF01000024">
    <property type="protein sequence ID" value="OUM71644.1"/>
    <property type="molecule type" value="Genomic_DNA"/>
</dbReference>
<feature type="transmembrane region" description="Helical" evidence="1">
    <location>
        <begin position="12"/>
        <end position="37"/>
    </location>
</feature>
<proteinExistence type="predicted"/>
<keyword evidence="1" id="KW-0812">Transmembrane</keyword>
<keyword evidence="1" id="KW-0472">Membrane</keyword>
<keyword evidence="1" id="KW-1133">Transmembrane helix</keyword>
<gene>
    <name evidence="2" type="ORF">AUC60_22015</name>
</gene>
<protein>
    <submittedName>
        <fullName evidence="2">Uncharacterized protein</fullName>
    </submittedName>
</protein>
<comment type="caution">
    <text evidence="2">The sequence shown here is derived from an EMBL/GenBank/DDBJ whole genome shotgun (WGS) entry which is preliminary data.</text>
</comment>
<reference evidence="2 3" key="1">
    <citation type="journal article" date="2017" name="Syst. Appl. Microbiol.">
        <title>Pseudomonas caspiana sp. nov., a citrus pathogen in the Pseudomonas syringae phylogenetic group.</title>
        <authorList>
            <person name="Busquets A."/>
            <person name="Gomila M."/>
            <person name="Beiki F."/>
            <person name="Mulet M."/>
            <person name="Rahimian H."/>
            <person name="Garcia-Valdes E."/>
            <person name="Lalucat J."/>
        </authorList>
    </citation>
    <scope>NUCLEOTIDE SEQUENCE [LARGE SCALE GENOMIC DNA]</scope>
    <source>
        <strain evidence="2 3">FBF102</strain>
    </source>
</reference>
<feature type="transmembrane region" description="Helical" evidence="1">
    <location>
        <begin position="49"/>
        <end position="75"/>
    </location>
</feature>